<dbReference type="EMBL" id="GL377309">
    <property type="protein sequence ID" value="EFI94517.1"/>
    <property type="molecule type" value="Genomic_DNA"/>
</dbReference>
<gene>
    <name evidence="1" type="ORF">SCHCODRAFT_111540</name>
</gene>
<dbReference type="KEGG" id="scm:SCHCO_01191785"/>
<dbReference type="VEuPathDB" id="FungiDB:SCHCODRAFT_01191785"/>
<dbReference type="GeneID" id="9594170"/>
<evidence type="ECO:0000313" key="1">
    <source>
        <dbReference type="EMBL" id="EFI94517.1"/>
    </source>
</evidence>
<reference evidence="1 2" key="1">
    <citation type="journal article" date="2010" name="Nat. Biotechnol.">
        <title>Genome sequence of the model mushroom Schizophyllum commune.</title>
        <authorList>
            <person name="Ohm R.A."/>
            <person name="de Jong J.F."/>
            <person name="Lugones L.G."/>
            <person name="Aerts A."/>
            <person name="Kothe E."/>
            <person name="Stajich J.E."/>
            <person name="de Vries R.P."/>
            <person name="Record E."/>
            <person name="Levasseur A."/>
            <person name="Baker S.E."/>
            <person name="Bartholomew K.A."/>
            <person name="Coutinho P.M."/>
            <person name="Erdmann S."/>
            <person name="Fowler T.J."/>
            <person name="Gathman A.C."/>
            <person name="Lombard V."/>
            <person name="Henrissat B."/>
            <person name="Knabe N."/>
            <person name="Kuees U."/>
            <person name="Lilly W.W."/>
            <person name="Lindquist E."/>
            <person name="Lucas S."/>
            <person name="Magnuson J.K."/>
            <person name="Piumi F."/>
            <person name="Raudaskoski M."/>
            <person name="Salamov A."/>
            <person name="Schmutz J."/>
            <person name="Schwarze F.W.M.R."/>
            <person name="vanKuyk P.A."/>
            <person name="Horton J.S."/>
            <person name="Grigoriev I.V."/>
            <person name="Woesten H.A.B."/>
        </authorList>
    </citation>
    <scope>NUCLEOTIDE SEQUENCE [LARGE SCALE GENOMIC DNA]</scope>
    <source>
        <strain evidence="2">H4-8 / FGSC 9210</strain>
    </source>
</reference>
<organism evidence="2">
    <name type="scientific">Schizophyllum commune (strain H4-8 / FGSC 9210)</name>
    <name type="common">Split gill fungus</name>
    <dbReference type="NCBI Taxonomy" id="578458"/>
    <lineage>
        <taxon>Eukaryota</taxon>
        <taxon>Fungi</taxon>
        <taxon>Dikarya</taxon>
        <taxon>Basidiomycota</taxon>
        <taxon>Agaricomycotina</taxon>
        <taxon>Agaricomycetes</taxon>
        <taxon>Agaricomycetidae</taxon>
        <taxon>Agaricales</taxon>
        <taxon>Schizophyllaceae</taxon>
        <taxon>Schizophyllum</taxon>
    </lineage>
</organism>
<name>D8QCE4_SCHCM</name>
<sequence>MTLSFSEGFSARIAEDTVHIPPNAVKDSLDSASELLSRILRAACQENDVYHFDVVLSGGSHLKIPRSDGQPVLVLHDLGRLIPSDLLEQKLNHIFSRDENTFFVNTSGSGKTRLLYEGLCRLWGLYLTAKVDSSRLGSKHVDFVATQGLVLSDVTRLPHPSTPSYDDTLRHNLNVITRRYKDTLLAQVLVFRAFLELAIPRLSDEHKQRWLYCQLQPFALLKSNPFHDINFALLRASDAYVDHHLQVVLADIRQRLGATVPLFAVLDEAQSLGHNDYAANSLYGFPDCDSLPYLQRLITAWRGRAGLALVITGTSLSRDIFRDDPIEMAHGRYRWTSATGGFDAVDSNRQYVSRYLPPPFLRKASGERLLQRLGSWLRGRHRFTASFIGQYLRHGLSQPHQLLNDYIRNATGYSPRDADDLTIAEGERLEQARRFLRPISLGAMRDSLVRSTAHHALFRVLVDSSALHEYGVEYVQLVTAAFGRFVDHDASRVAIDEPFMLVSCASWYENTNTDFFDFDYMRTLPQRMSHVSELRYLRLAFVLARRFERKPPLRQLFNFQGALPSWANARSTSLLLQHRTAGGALSARIYSCKKELTGSTSPLTTVASTDTEIDRWLDHVTPSPFCILRLSEEGALLFALKLPGDKNVWVALDGRQGEPLTADEVKHGLARLKPNHAPERRPTRQTPTLTQTLSTRWRSAHILRLRVWSP</sequence>
<dbReference type="OMA" id="DEHCEMA"/>
<evidence type="ECO:0000313" key="2">
    <source>
        <dbReference type="Proteomes" id="UP000007431"/>
    </source>
</evidence>
<dbReference type="OrthoDB" id="2393824at2759"/>
<proteinExistence type="predicted"/>
<feature type="non-terminal residue" evidence="1">
    <location>
        <position position="710"/>
    </location>
</feature>
<dbReference type="RefSeq" id="XP_003029420.1">
    <property type="nucleotide sequence ID" value="XM_003029374.1"/>
</dbReference>
<keyword evidence="2" id="KW-1185">Reference proteome</keyword>
<dbReference type="InParanoid" id="D8QCE4"/>
<dbReference type="AlphaFoldDB" id="D8QCE4"/>
<dbReference type="eggNOG" id="ENOG502SYB6">
    <property type="taxonomic scope" value="Eukaryota"/>
</dbReference>
<accession>D8QCE4</accession>
<dbReference type="HOGENOM" id="CLU_010693_2_0_1"/>
<dbReference type="Proteomes" id="UP000007431">
    <property type="component" value="Unassembled WGS sequence"/>
</dbReference>
<protein>
    <submittedName>
        <fullName evidence="1">Uncharacterized protein</fullName>
    </submittedName>
</protein>